<organism evidence="8 9">
    <name type="scientific">Jimgerdemannia flammicorona</name>
    <dbReference type="NCBI Taxonomy" id="994334"/>
    <lineage>
        <taxon>Eukaryota</taxon>
        <taxon>Fungi</taxon>
        <taxon>Fungi incertae sedis</taxon>
        <taxon>Mucoromycota</taxon>
        <taxon>Mucoromycotina</taxon>
        <taxon>Endogonomycetes</taxon>
        <taxon>Endogonales</taxon>
        <taxon>Endogonaceae</taxon>
        <taxon>Jimgerdemannia</taxon>
    </lineage>
</organism>
<evidence type="ECO:0000256" key="4">
    <source>
        <dbReference type="ARBA" id="ARBA00023235"/>
    </source>
</evidence>
<accession>A0A433P5R4</accession>
<dbReference type="PANTHER" id="PTHR45779:SF7">
    <property type="entry name" value="PEPTIDYLPROLYL ISOMERASE"/>
    <property type="match status" value="1"/>
</dbReference>
<name>A0A433P5R4_9FUNG</name>
<evidence type="ECO:0000256" key="3">
    <source>
        <dbReference type="ARBA" id="ARBA00023110"/>
    </source>
</evidence>
<protein>
    <recommendedName>
        <fullName evidence="2 5">peptidylprolyl isomerase</fullName>
        <ecNumber evidence="2 5">5.2.1.8</ecNumber>
    </recommendedName>
</protein>
<evidence type="ECO:0000256" key="2">
    <source>
        <dbReference type="ARBA" id="ARBA00013194"/>
    </source>
</evidence>
<evidence type="ECO:0000313" key="9">
    <source>
        <dbReference type="Proteomes" id="UP000274822"/>
    </source>
</evidence>
<comment type="catalytic activity">
    <reaction evidence="1 5">
        <text>[protein]-peptidylproline (omega=180) = [protein]-peptidylproline (omega=0)</text>
        <dbReference type="Rhea" id="RHEA:16237"/>
        <dbReference type="Rhea" id="RHEA-COMP:10747"/>
        <dbReference type="Rhea" id="RHEA-COMP:10748"/>
        <dbReference type="ChEBI" id="CHEBI:83833"/>
        <dbReference type="ChEBI" id="CHEBI:83834"/>
        <dbReference type="EC" id="5.2.1.8"/>
    </reaction>
</comment>
<reference evidence="8 9" key="1">
    <citation type="journal article" date="2018" name="New Phytol.">
        <title>Phylogenomics of Endogonaceae and evolution of mycorrhizas within Mucoromycota.</title>
        <authorList>
            <person name="Chang Y."/>
            <person name="Desiro A."/>
            <person name="Na H."/>
            <person name="Sandor L."/>
            <person name="Lipzen A."/>
            <person name="Clum A."/>
            <person name="Barry K."/>
            <person name="Grigoriev I.V."/>
            <person name="Martin F.M."/>
            <person name="Stajich J.E."/>
            <person name="Smith M.E."/>
            <person name="Bonito G."/>
            <person name="Spatafora J.W."/>
        </authorList>
    </citation>
    <scope>NUCLEOTIDE SEQUENCE [LARGE SCALE GENOMIC DNA]</scope>
    <source>
        <strain evidence="8 9">AD002</strain>
    </source>
</reference>
<keyword evidence="6" id="KW-0472">Membrane</keyword>
<evidence type="ECO:0000259" key="7">
    <source>
        <dbReference type="PROSITE" id="PS50059"/>
    </source>
</evidence>
<proteinExistence type="predicted"/>
<evidence type="ECO:0000256" key="1">
    <source>
        <dbReference type="ARBA" id="ARBA00000971"/>
    </source>
</evidence>
<feature type="transmembrane region" description="Helical" evidence="6">
    <location>
        <begin position="49"/>
        <end position="72"/>
    </location>
</feature>
<dbReference type="EMBL" id="RBNJ01032260">
    <property type="protein sequence ID" value="RUS12873.1"/>
    <property type="molecule type" value="Genomic_DNA"/>
</dbReference>
<dbReference type="SUPFAM" id="SSF54534">
    <property type="entry name" value="FKBP-like"/>
    <property type="match status" value="1"/>
</dbReference>
<dbReference type="Pfam" id="PF00254">
    <property type="entry name" value="FKBP_C"/>
    <property type="match status" value="1"/>
</dbReference>
<dbReference type="InterPro" id="IPR001179">
    <property type="entry name" value="PPIase_FKBP_dom"/>
</dbReference>
<dbReference type="AlphaFoldDB" id="A0A433P5R4"/>
<keyword evidence="9" id="KW-1185">Reference proteome</keyword>
<dbReference type="PANTHER" id="PTHR45779">
    <property type="entry name" value="PEPTIDYLPROLYL ISOMERASE"/>
    <property type="match status" value="1"/>
</dbReference>
<feature type="domain" description="PPIase FKBP-type" evidence="7">
    <location>
        <begin position="1"/>
        <end position="42"/>
    </location>
</feature>
<gene>
    <name evidence="8" type="ORF">BC938DRAFT_478362</name>
</gene>
<dbReference type="InterPro" id="IPR044609">
    <property type="entry name" value="FKBP2/11"/>
</dbReference>
<sequence length="78" mass="8397">MAVGEKRRITIPPSLGYGSGGAGNVIPGGATLIFDVELLEILDRKSSPLAGFFTNTPALVAGLIAMIFYFWFINHQWA</sequence>
<dbReference type="EC" id="5.2.1.8" evidence="2 5"/>
<dbReference type="Proteomes" id="UP000274822">
    <property type="component" value="Unassembled WGS sequence"/>
</dbReference>
<keyword evidence="6" id="KW-0812">Transmembrane</keyword>
<dbReference type="GO" id="GO:0005783">
    <property type="term" value="C:endoplasmic reticulum"/>
    <property type="evidence" value="ECO:0007669"/>
    <property type="project" value="TreeGrafter"/>
</dbReference>
<evidence type="ECO:0000313" key="8">
    <source>
        <dbReference type="EMBL" id="RUS12873.1"/>
    </source>
</evidence>
<dbReference type="GO" id="GO:0003755">
    <property type="term" value="F:peptidyl-prolyl cis-trans isomerase activity"/>
    <property type="evidence" value="ECO:0007669"/>
    <property type="project" value="UniProtKB-KW"/>
</dbReference>
<keyword evidence="3 5" id="KW-0697">Rotamase</keyword>
<comment type="caution">
    <text evidence="8">The sequence shown here is derived from an EMBL/GenBank/DDBJ whole genome shotgun (WGS) entry which is preliminary data.</text>
</comment>
<evidence type="ECO:0000256" key="5">
    <source>
        <dbReference type="PROSITE-ProRule" id="PRU00277"/>
    </source>
</evidence>
<keyword evidence="4 5" id="KW-0413">Isomerase</keyword>
<dbReference type="Gene3D" id="3.10.50.40">
    <property type="match status" value="1"/>
</dbReference>
<dbReference type="InterPro" id="IPR046357">
    <property type="entry name" value="PPIase_dom_sf"/>
</dbReference>
<keyword evidence="6" id="KW-1133">Transmembrane helix</keyword>
<evidence type="ECO:0000256" key="6">
    <source>
        <dbReference type="SAM" id="Phobius"/>
    </source>
</evidence>
<dbReference type="PROSITE" id="PS50059">
    <property type="entry name" value="FKBP_PPIASE"/>
    <property type="match status" value="1"/>
</dbReference>